<dbReference type="KEGG" id="amam:HPC72_00270"/>
<dbReference type="GO" id="GO:0009094">
    <property type="term" value="P:L-phenylalanine biosynthetic process"/>
    <property type="evidence" value="ECO:0007669"/>
    <property type="project" value="UniProtKB-UniPathway"/>
</dbReference>
<keyword evidence="4 10" id="KW-0028">Amino-acid biosynthesis</keyword>
<dbReference type="Gene3D" id="3.30.70.260">
    <property type="match status" value="1"/>
</dbReference>
<dbReference type="PROSITE" id="PS00858">
    <property type="entry name" value="PREPHENATE_DEHYDR_2"/>
    <property type="match status" value="1"/>
</dbReference>
<reference evidence="13 14" key="1">
    <citation type="submission" date="2020-05" db="EMBL/GenBank/DDBJ databases">
        <title>Actinomyces sp. zg-325.</title>
        <authorList>
            <person name="Yang C."/>
        </authorList>
    </citation>
    <scope>NUCLEOTIDE SEQUENCE [LARGE SCALE GENOMIC DNA]</scope>
    <source>
        <strain evidence="14">zg-325</strain>
    </source>
</reference>
<name>A0A6M8AYK4_9ACTO</name>
<evidence type="ECO:0000259" key="11">
    <source>
        <dbReference type="PROSITE" id="PS51171"/>
    </source>
</evidence>
<dbReference type="InterPro" id="IPR002912">
    <property type="entry name" value="ACT_dom"/>
</dbReference>
<evidence type="ECO:0000256" key="10">
    <source>
        <dbReference type="RuleBase" id="RU361254"/>
    </source>
</evidence>
<gene>
    <name evidence="10 13" type="primary">pheA</name>
    <name evidence="13" type="ORF">HPC72_00270</name>
</gene>
<dbReference type="InterPro" id="IPR008242">
    <property type="entry name" value="Chor_mutase/pphenate_deHydtase"/>
</dbReference>
<dbReference type="Pfam" id="PF01842">
    <property type="entry name" value="ACT"/>
    <property type="match status" value="1"/>
</dbReference>
<evidence type="ECO:0000313" key="14">
    <source>
        <dbReference type="Proteomes" id="UP000504752"/>
    </source>
</evidence>
<accession>A0A6M8AYK4</accession>
<dbReference type="PROSITE" id="PS00857">
    <property type="entry name" value="PREPHENATE_DEHYDR_1"/>
    <property type="match status" value="1"/>
</dbReference>
<organism evidence="13 14">
    <name type="scientific">Actinomyces marmotae</name>
    <dbReference type="NCBI Taxonomy" id="2737173"/>
    <lineage>
        <taxon>Bacteria</taxon>
        <taxon>Bacillati</taxon>
        <taxon>Actinomycetota</taxon>
        <taxon>Actinomycetes</taxon>
        <taxon>Actinomycetales</taxon>
        <taxon>Actinomycetaceae</taxon>
        <taxon>Actinomyces</taxon>
    </lineage>
</organism>
<keyword evidence="14" id="KW-1185">Reference proteome</keyword>
<dbReference type="EC" id="4.2.1.51" evidence="2 10"/>
<evidence type="ECO:0000256" key="7">
    <source>
        <dbReference type="ARBA" id="ARBA00023239"/>
    </source>
</evidence>
<dbReference type="InterPro" id="IPR001086">
    <property type="entry name" value="Preph_deHydtase"/>
</dbReference>
<protein>
    <recommendedName>
        <fullName evidence="3 10">Prephenate dehydratase</fullName>
        <shortName evidence="10">PDT</shortName>
        <ecNumber evidence="2 10">4.2.1.51</ecNumber>
    </recommendedName>
</protein>
<dbReference type="PROSITE" id="PS51171">
    <property type="entry name" value="PREPHENATE_DEHYDR_3"/>
    <property type="match status" value="1"/>
</dbReference>
<evidence type="ECO:0000256" key="8">
    <source>
        <dbReference type="ARBA" id="ARBA00047848"/>
    </source>
</evidence>
<dbReference type="NCBIfam" id="NF008865">
    <property type="entry name" value="PRK11898.1"/>
    <property type="match status" value="1"/>
</dbReference>
<evidence type="ECO:0000256" key="4">
    <source>
        <dbReference type="ARBA" id="ARBA00022605"/>
    </source>
</evidence>
<dbReference type="Proteomes" id="UP000504752">
    <property type="component" value="Chromosome"/>
</dbReference>
<feature type="site" description="Essential for prephenate dehydratase activity" evidence="9">
    <location>
        <position position="178"/>
    </location>
</feature>
<dbReference type="EMBL" id="CP053642">
    <property type="protein sequence ID" value="QKD78908.1"/>
    <property type="molecule type" value="Genomic_DNA"/>
</dbReference>
<dbReference type="InterPro" id="IPR045865">
    <property type="entry name" value="ACT-like_dom_sf"/>
</dbReference>
<dbReference type="SUPFAM" id="SSF53850">
    <property type="entry name" value="Periplasmic binding protein-like II"/>
    <property type="match status" value="1"/>
</dbReference>
<dbReference type="Gene3D" id="3.40.190.10">
    <property type="entry name" value="Periplasmic binding protein-like II"/>
    <property type="match status" value="2"/>
</dbReference>
<dbReference type="SUPFAM" id="SSF55021">
    <property type="entry name" value="ACT-like"/>
    <property type="match status" value="1"/>
</dbReference>
<keyword evidence="6 10" id="KW-0584">Phenylalanine biosynthesis</keyword>
<sequence length="311" mass="32840">MSAPVWSFLGPAGTFSEMALRAVAPAAVDVEPCPDVPTALDRVREREAASAVVPIENSVEGGVNATIDNLIASSPLVITAEVAIPITFVLAGRAGTRLEDVRAVSTHPHAWAQCRGWAHANLPDAVYVAGTSTSAPAKALAEGAEAGFQAVLCNPLAAQQYGLDVIAGGVADNPDAVTRFVVISRPGRVCEPTGADKTTLMVQLPHDRAGALLDMLEQFSARGVNLSRIESRPVGDSLGRYRFSIDIEGHIREERVQAAFIGLHRTCPMVRFLGSYPRLDGRPVVVSAGTSDKDFTVARAWVADVLAGRTL</sequence>
<dbReference type="PANTHER" id="PTHR21022:SF19">
    <property type="entry name" value="PREPHENATE DEHYDRATASE-RELATED"/>
    <property type="match status" value="1"/>
</dbReference>
<dbReference type="GO" id="GO:0004664">
    <property type="term" value="F:prephenate dehydratase activity"/>
    <property type="evidence" value="ECO:0007669"/>
    <property type="project" value="UniProtKB-UniRule"/>
</dbReference>
<dbReference type="PROSITE" id="PS51671">
    <property type="entry name" value="ACT"/>
    <property type="match status" value="1"/>
</dbReference>
<keyword evidence="5 10" id="KW-0057">Aromatic amino acid biosynthesis</keyword>
<feature type="domain" description="ACT" evidence="12">
    <location>
        <begin position="200"/>
        <end position="277"/>
    </location>
</feature>
<evidence type="ECO:0000313" key="13">
    <source>
        <dbReference type="EMBL" id="QKD78908.1"/>
    </source>
</evidence>
<proteinExistence type="predicted"/>
<evidence type="ECO:0000256" key="2">
    <source>
        <dbReference type="ARBA" id="ARBA00013147"/>
    </source>
</evidence>
<feature type="domain" description="Prephenate dehydratase" evidence="11">
    <location>
        <begin position="5"/>
        <end position="185"/>
    </location>
</feature>
<evidence type="ECO:0000256" key="9">
    <source>
        <dbReference type="PIRSR" id="PIRSR001500-2"/>
    </source>
</evidence>
<dbReference type="Pfam" id="PF00800">
    <property type="entry name" value="PDT"/>
    <property type="match status" value="1"/>
</dbReference>
<dbReference type="InterPro" id="IPR018528">
    <property type="entry name" value="Preph_deHydtase_CS"/>
</dbReference>
<evidence type="ECO:0000256" key="3">
    <source>
        <dbReference type="ARBA" id="ARBA00021872"/>
    </source>
</evidence>
<keyword evidence="7 10" id="KW-0456">Lyase</keyword>
<dbReference type="PIRSF" id="PIRSF001500">
    <property type="entry name" value="Chor_mut_pdt_Ppr"/>
    <property type="match status" value="1"/>
</dbReference>
<dbReference type="AlphaFoldDB" id="A0A6M8AYK4"/>
<dbReference type="FunFam" id="3.30.70.260:FF:000012">
    <property type="entry name" value="Prephenate dehydratase"/>
    <property type="match status" value="1"/>
</dbReference>
<comment type="pathway">
    <text evidence="1 10">Amino-acid biosynthesis; L-phenylalanine biosynthesis; phenylpyruvate from prephenate: step 1/1.</text>
</comment>
<evidence type="ECO:0000256" key="1">
    <source>
        <dbReference type="ARBA" id="ARBA00004741"/>
    </source>
</evidence>
<evidence type="ECO:0000259" key="12">
    <source>
        <dbReference type="PROSITE" id="PS51671"/>
    </source>
</evidence>
<dbReference type="GO" id="GO:0005737">
    <property type="term" value="C:cytoplasm"/>
    <property type="evidence" value="ECO:0007669"/>
    <property type="project" value="TreeGrafter"/>
</dbReference>
<dbReference type="CDD" id="cd04905">
    <property type="entry name" value="ACT_CM-PDT"/>
    <property type="match status" value="1"/>
</dbReference>
<evidence type="ECO:0000256" key="5">
    <source>
        <dbReference type="ARBA" id="ARBA00023141"/>
    </source>
</evidence>
<dbReference type="FunFam" id="3.40.190.10:FF:000064">
    <property type="entry name" value="Prephenate dehydratase"/>
    <property type="match status" value="1"/>
</dbReference>
<dbReference type="PANTHER" id="PTHR21022">
    <property type="entry name" value="PREPHENATE DEHYDRATASE P PROTEIN"/>
    <property type="match status" value="1"/>
</dbReference>
<dbReference type="CDD" id="cd13632">
    <property type="entry name" value="PBP2_Aa-PDT_like"/>
    <property type="match status" value="1"/>
</dbReference>
<dbReference type="RefSeq" id="WP_159717970.1">
    <property type="nucleotide sequence ID" value="NZ_CP053642.1"/>
</dbReference>
<evidence type="ECO:0000256" key="6">
    <source>
        <dbReference type="ARBA" id="ARBA00023222"/>
    </source>
</evidence>
<comment type="catalytic activity">
    <reaction evidence="8 10">
        <text>prephenate + H(+) = 3-phenylpyruvate + CO2 + H2O</text>
        <dbReference type="Rhea" id="RHEA:21648"/>
        <dbReference type="ChEBI" id="CHEBI:15377"/>
        <dbReference type="ChEBI" id="CHEBI:15378"/>
        <dbReference type="ChEBI" id="CHEBI:16526"/>
        <dbReference type="ChEBI" id="CHEBI:18005"/>
        <dbReference type="ChEBI" id="CHEBI:29934"/>
        <dbReference type="EC" id="4.2.1.51"/>
    </reaction>
</comment>
<dbReference type="UniPathway" id="UPA00121">
    <property type="reaction ID" value="UER00345"/>
</dbReference>